<dbReference type="RefSeq" id="WP_207678289.1">
    <property type="nucleotide sequence ID" value="NZ_CP061800.1"/>
</dbReference>
<dbReference type="KEGG" id="dmm:dnm_058830"/>
<sequence>MTRLLKIHIYKPGKKEPETKITLPLSSLHISEKLLPSKVKASLAKEGIDLQELSGLFAKEGPKGTLIEVENADEKLEIIVE</sequence>
<name>A0A975BQL2_9BACT</name>
<proteinExistence type="predicted"/>
<organism evidence="1 2">
    <name type="scientific">Desulfonema magnum</name>
    <dbReference type="NCBI Taxonomy" id="45655"/>
    <lineage>
        <taxon>Bacteria</taxon>
        <taxon>Pseudomonadati</taxon>
        <taxon>Thermodesulfobacteriota</taxon>
        <taxon>Desulfobacteria</taxon>
        <taxon>Desulfobacterales</taxon>
        <taxon>Desulfococcaceae</taxon>
        <taxon>Desulfonema</taxon>
    </lineage>
</organism>
<evidence type="ECO:0000313" key="1">
    <source>
        <dbReference type="EMBL" id="QTA89826.1"/>
    </source>
</evidence>
<dbReference type="Proteomes" id="UP000663722">
    <property type="component" value="Chromosome"/>
</dbReference>
<evidence type="ECO:0000313" key="2">
    <source>
        <dbReference type="Proteomes" id="UP000663722"/>
    </source>
</evidence>
<accession>A0A975BQL2</accession>
<protein>
    <submittedName>
        <fullName evidence="1">Uncharacterized protein</fullName>
    </submittedName>
</protein>
<gene>
    <name evidence="1" type="ORF">dnm_058830</name>
</gene>
<reference evidence="1" key="1">
    <citation type="journal article" date="2021" name="Microb. Physiol.">
        <title>Proteogenomic Insights into the Physiology of Marine, Sulfate-Reducing, Filamentous Desulfonema limicola and Desulfonema magnum.</title>
        <authorList>
            <person name="Schnaars V."/>
            <person name="Wohlbrand L."/>
            <person name="Scheve S."/>
            <person name="Hinrichs C."/>
            <person name="Reinhardt R."/>
            <person name="Rabus R."/>
        </authorList>
    </citation>
    <scope>NUCLEOTIDE SEQUENCE</scope>
    <source>
        <strain evidence="1">4be13</strain>
    </source>
</reference>
<dbReference type="AlphaFoldDB" id="A0A975BQL2"/>
<keyword evidence="2" id="KW-1185">Reference proteome</keyword>
<dbReference type="EMBL" id="CP061800">
    <property type="protein sequence ID" value="QTA89826.1"/>
    <property type="molecule type" value="Genomic_DNA"/>
</dbReference>